<dbReference type="Proteomes" id="UP001589608">
    <property type="component" value="Unassembled WGS sequence"/>
</dbReference>
<keyword evidence="1" id="KW-0732">Signal</keyword>
<reference evidence="2 3" key="1">
    <citation type="submission" date="2024-09" db="EMBL/GenBank/DDBJ databases">
        <authorList>
            <person name="Sun Q."/>
            <person name="Mori K."/>
        </authorList>
    </citation>
    <scope>NUCLEOTIDE SEQUENCE [LARGE SCALE GENOMIC DNA]</scope>
    <source>
        <strain evidence="2 3">JCM 3307</strain>
    </source>
</reference>
<keyword evidence="3" id="KW-1185">Reference proteome</keyword>
<name>A0ABV5M1D3_9ACTN</name>
<protein>
    <recommendedName>
        <fullName evidence="4">Secreted protein</fullName>
    </recommendedName>
</protein>
<organism evidence="2 3">
    <name type="scientific">Dactylosporangium vinaceum</name>
    <dbReference type="NCBI Taxonomy" id="53362"/>
    <lineage>
        <taxon>Bacteria</taxon>
        <taxon>Bacillati</taxon>
        <taxon>Actinomycetota</taxon>
        <taxon>Actinomycetes</taxon>
        <taxon>Micromonosporales</taxon>
        <taxon>Micromonosporaceae</taxon>
        <taxon>Dactylosporangium</taxon>
    </lineage>
</organism>
<evidence type="ECO:0000313" key="2">
    <source>
        <dbReference type="EMBL" id="MFB9442669.1"/>
    </source>
</evidence>
<evidence type="ECO:0008006" key="4">
    <source>
        <dbReference type="Google" id="ProtNLM"/>
    </source>
</evidence>
<evidence type="ECO:0000256" key="1">
    <source>
        <dbReference type="SAM" id="SignalP"/>
    </source>
</evidence>
<evidence type="ECO:0000313" key="3">
    <source>
        <dbReference type="Proteomes" id="UP001589608"/>
    </source>
</evidence>
<comment type="caution">
    <text evidence="2">The sequence shown here is derived from an EMBL/GenBank/DDBJ whole genome shotgun (WGS) entry which is preliminary data.</text>
</comment>
<feature type="signal peptide" evidence="1">
    <location>
        <begin position="1"/>
        <end position="28"/>
    </location>
</feature>
<proteinExistence type="predicted"/>
<feature type="chain" id="PRO_5047223575" description="Secreted protein" evidence="1">
    <location>
        <begin position="29"/>
        <end position="171"/>
    </location>
</feature>
<dbReference type="EMBL" id="JBHMCA010000017">
    <property type="protein sequence ID" value="MFB9442669.1"/>
    <property type="molecule type" value="Genomic_DNA"/>
</dbReference>
<accession>A0ABV5M1D3</accession>
<dbReference type="RefSeq" id="WP_223103408.1">
    <property type="nucleotide sequence ID" value="NZ_CP061913.1"/>
</dbReference>
<sequence length="171" mass="18128">MNRLTMRVAALLAITTAAVAAAPGAAQARPVRPEFETMAGVGRVTLTGDRQDGDHVWFAVAATNAGGRLWYRHLSPEGAVRAAGWADVTCLEVTGKVALLAATVPDGVDGIRNHGFYLKLTDNATRPDDLVFIQTLNGSEPPPAYCVDPDVQVPGWPHYPVQIGGYTVHGN</sequence>
<gene>
    <name evidence="2" type="ORF">ACFFTR_06175</name>
</gene>